<organism evidence="2 3">
    <name type="scientific">Fibrella forsythiae</name>
    <dbReference type="NCBI Taxonomy" id="2817061"/>
    <lineage>
        <taxon>Bacteria</taxon>
        <taxon>Pseudomonadati</taxon>
        <taxon>Bacteroidota</taxon>
        <taxon>Cytophagia</taxon>
        <taxon>Cytophagales</taxon>
        <taxon>Spirosomataceae</taxon>
        <taxon>Fibrella</taxon>
    </lineage>
</organism>
<evidence type="ECO:0000256" key="1">
    <source>
        <dbReference type="SAM" id="Phobius"/>
    </source>
</evidence>
<comment type="caution">
    <text evidence="2">The sequence shown here is derived from an EMBL/GenBank/DDBJ whole genome shotgun (WGS) entry which is preliminary data.</text>
</comment>
<keyword evidence="1" id="KW-0812">Transmembrane</keyword>
<feature type="transmembrane region" description="Helical" evidence="1">
    <location>
        <begin position="95"/>
        <end position="117"/>
    </location>
</feature>
<accession>A0ABS3JC48</accession>
<feature type="transmembrane region" description="Helical" evidence="1">
    <location>
        <begin position="123"/>
        <end position="144"/>
    </location>
</feature>
<evidence type="ECO:0000313" key="2">
    <source>
        <dbReference type="EMBL" id="MBO0947570.1"/>
    </source>
</evidence>
<keyword evidence="1" id="KW-0472">Membrane</keyword>
<keyword evidence="3" id="KW-1185">Reference proteome</keyword>
<keyword evidence="1" id="KW-1133">Transmembrane helix</keyword>
<dbReference type="Proteomes" id="UP000664628">
    <property type="component" value="Unassembled WGS sequence"/>
</dbReference>
<feature type="transmembrane region" description="Helical" evidence="1">
    <location>
        <begin position="156"/>
        <end position="176"/>
    </location>
</feature>
<feature type="transmembrane region" description="Helical" evidence="1">
    <location>
        <begin position="188"/>
        <end position="211"/>
    </location>
</feature>
<dbReference type="RefSeq" id="WP_207327478.1">
    <property type="nucleotide sequence ID" value="NZ_JAFMYW010000001.1"/>
</dbReference>
<gene>
    <name evidence="2" type="ORF">J2I46_03195</name>
</gene>
<feature type="transmembrane region" description="Helical" evidence="1">
    <location>
        <begin position="65"/>
        <end position="86"/>
    </location>
</feature>
<proteinExistence type="predicted"/>
<sequence length="218" mass="24691">MLKQLVIALSYLNSATLLIPVVIGIWFWNSLSVALRLSWWAILSYLLLFVTSFSIGLLAERSNTLLFQYLISGAFGSFFAAAYWFAVPTGWRKQLIAGLGVAGLAGLFFEAIVQAHYRETSLWSVPLETVLTTATVLLYLHYILRQTKINLLQIPFFWISIAHLISSVLGTIYDAFRPMMLASSLELYMVWLCFQLGITIFCNLLYGVGFYKTKNMSR</sequence>
<feature type="transmembrane region" description="Helical" evidence="1">
    <location>
        <begin position="6"/>
        <end position="28"/>
    </location>
</feature>
<evidence type="ECO:0000313" key="3">
    <source>
        <dbReference type="Proteomes" id="UP000664628"/>
    </source>
</evidence>
<reference evidence="2 3" key="1">
    <citation type="submission" date="2021-03" db="EMBL/GenBank/DDBJ databases">
        <title>Fibrella sp. HMF5405 genome sequencing and assembly.</title>
        <authorList>
            <person name="Kang H."/>
            <person name="Kim H."/>
            <person name="Bae S."/>
            <person name="Joh K."/>
        </authorList>
    </citation>
    <scope>NUCLEOTIDE SEQUENCE [LARGE SCALE GENOMIC DNA]</scope>
    <source>
        <strain evidence="2 3">HMF5405</strain>
    </source>
</reference>
<name>A0ABS3JC48_9BACT</name>
<feature type="transmembrane region" description="Helical" evidence="1">
    <location>
        <begin position="40"/>
        <end position="59"/>
    </location>
</feature>
<dbReference type="EMBL" id="JAFMYW010000001">
    <property type="protein sequence ID" value="MBO0947570.1"/>
    <property type="molecule type" value="Genomic_DNA"/>
</dbReference>
<protein>
    <submittedName>
        <fullName evidence="2">Uncharacterized protein</fullName>
    </submittedName>
</protein>